<gene>
    <name evidence="10" type="ORF">F4X82_01355</name>
</gene>
<evidence type="ECO:0000256" key="4">
    <source>
        <dbReference type="ARBA" id="ARBA00022519"/>
    </source>
</evidence>
<protein>
    <submittedName>
        <fullName evidence="10">Type II secretion system F family protein</fullName>
    </submittedName>
</protein>
<dbReference type="GO" id="GO:0005886">
    <property type="term" value="C:plasma membrane"/>
    <property type="evidence" value="ECO:0007669"/>
    <property type="project" value="UniProtKB-SubCell"/>
</dbReference>
<name>A0A845D9I2_9BACT</name>
<dbReference type="InterPro" id="IPR003004">
    <property type="entry name" value="GspF/PilC"/>
</dbReference>
<evidence type="ECO:0000256" key="7">
    <source>
        <dbReference type="ARBA" id="ARBA00023136"/>
    </source>
</evidence>
<keyword evidence="6 8" id="KW-1133">Transmembrane helix</keyword>
<evidence type="ECO:0000256" key="5">
    <source>
        <dbReference type="ARBA" id="ARBA00022692"/>
    </source>
</evidence>
<dbReference type="Proteomes" id="UP000449092">
    <property type="component" value="Unassembled WGS sequence"/>
</dbReference>
<dbReference type="Pfam" id="PF00482">
    <property type="entry name" value="T2SSF"/>
    <property type="match status" value="2"/>
</dbReference>
<evidence type="ECO:0000313" key="11">
    <source>
        <dbReference type="Proteomes" id="UP000449092"/>
    </source>
</evidence>
<dbReference type="FunFam" id="1.20.81.30:FF:000001">
    <property type="entry name" value="Type II secretion system protein F"/>
    <property type="match status" value="1"/>
</dbReference>
<dbReference type="PANTHER" id="PTHR30012">
    <property type="entry name" value="GENERAL SECRETION PATHWAY PROTEIN"/>
    <property type="match status" value="1"/>
</dbReference>
<sequence length="402" mass="45077">MAIFVYRAKTEQGLMQSGHVEARDLQAATRVLEDNGLTIIELSLESDIPFYARNIKIFQKVKVKDIVVFSRQLSLMVSSGIVLVDALRIVNYQVNDKYFQVILRDVYTTVDSGVQFSRAIARYPNVFSSFYVEMVRAGEVSGNLDNVLGYLADYTERMYHIRRKIRGAMMYPLFVLIVFTVIGLGVFLFIIPRLTGLLTSRGQDVPFLTQLMLDMSSLLQNYWYLLLALVAGGILLFWHLIHTPHGKKEFDKVKFDIPVVKQIVTYVNAHQFLESMFILIRGGVPIAQSLAISSNIVGNTVYKEIISNAKVKITQGESIAPVLASHKVVPPLLSQMFAIGEETGKIDDVLESLSQFYEQELTDSLEGLSSIIQPVMIVVLGIGVFIFMISVLLPIFSSVQST</sequence>
<organism evidence="10 11">
    <name type="scientific">Candidatus Spechtbacteria bacterium SB0662_bin_43</name>
    <dbReference type="NCBI Taxonomy" id="2604897"/>
    <lineage>
        <taxon>Bacteria</taxon>
        <taxon>Candidatus Spechtiibacteriota</taxon>
    </lineage>
</organism>
<feature type="transmembrane region" description="Helical" evidence="8">
    <location>
        <begin position="222"/>
        <end position="241"/>
    </location>
</feature>
<evidence type="ECO:0000313" key="10">
    <source>
        <dbReference type="EMBL" id="MYE38152.1"/>
    </source>
</evidence>
<evidence type="ECO:0000259" key="9">
    <source>
        <dbReference type="Pfam" id="PF00482"/>
    </source>
</evidence>
<dbReference type="PANTHER" id="PTHR30012:SF0">
    <property type="entry name" value="TYPE II SECRETION SYSTEM PROTEIN F-RELATED"/>
    <property type="match status" value="1"/>
</dbReference>
<evidence type="ECO:0000256" key="3">
    <source>
        <dbReference type="ARBA" id="ARBA00022475"/>
    </source>
</evidence>
<keyword evidence="3" id="KW-1003">Cell membrane</keyword>
<keyword evidence="5 8" id="KW-0812">Transmembrane</keyword>
<feature type="domain" description="Type II secretion system protein GspF" evidence="9">
    <location>
        <begin position="272"/>
        <end position="394"/>
    </location>
</feature>
<feature type="transmembrane region" description="Helical" evidence="8">
    <location>
        <begin position="168"/>
        <end position="191"/>
    </location>
</feature>
<evidence type="ECO:0000256" key="6">
    <source>
        <dbReference type="ARBA" id="ARBA00022989"/>
    </source>
</evidence>
<dbReference type="PRINTS" id="PR00812">
    <property type="entry name" value="BCTERIALGSPF"/>
</dbReference>
<feature type="transmembrane region" description="Helical" evidence="8">
    <location>
        <begin position="375"/>
        <end position="396"/>
    </location>
</feature>
<dbReference type="InterPro" id="IPR018076">
    <property type="entry name" value="T2SS_GspF_dom"/>
</dbReference>
<evidence type="ECO:0000256" key="1">
    <source>
        <dbReference type="ARBA" id="ARBA00004429"/>
    </source>
</evidence>
<evidence type="ECO:0000256" key="8">
    <source>
        <dbReference type="SAM" id="Phobius"/>
    </source>
</evidence>
<keyword evidence="7 8" id="KW-0472">Membrane</keyword>
<comment type="subcellular location">
    <subcellularLocation>
        <location evidence="1">Cell inner membrane</location>
        <topology evidence="1">Multi-pass membrane protein</topology>
    </subcellularLocation>
</comment>
<comment type="similarity">
    <text evidence="2">Belongs to the GSP F family.</text>
</comment>
<accession>A0A845D9I2</accession>
<feature type="domain" description="Type II secretion system protein GspF" evidence="9">
    <location>
        <begin position="69"/>
        <end position="192"/>
    </location>
</feature>
<keyword evidence="4" id="KW-0997">Cell inner membrane</keyword>
<evidence type="ECO:0000256" key="2">
    <source>
        <dbReference type="ARBA" id="ARBA00005745"/>
    </source>
</evidence>
<dbReference type="AlphaFoldDB" id="A0A845D9I2"/>
<comment type="caution">
    <text evidence="10">The sequence shown here is derived from an EMBL/GenBank/DDBJ whole genome shotgun (WGS) entry which is preliminary data.</text>
</comment>
<reference evidence="10 11" key="1">
    <citation type="submission" date="2019-09" db="EMBL/GenBank/DDBJ databases">
        <title>Characterisation of the sponge microbiome using genome-centric metagenomics.</title>
        <authorList>
            <person name="Engelberts J.P."/>
            <person name="Robbins S.J."/>
            <person name="De Goeij J.M."/>
            <person name="Aranda M."/>
            <person name="Bell S.C."/>
            <person name="Webster N.S."/>
        </authorList>
    </citation>
    <scope>NUCLEOTIDE SEQUENCE [LARGE SCALE GENOMIC DNA]</scope>
    <source>
        <strain evidence="10">SB0662_bin_43</strain>
    </source>
</reference>
<dbReference type="EMBL" id="VXOY01000011">
    <property type="protein sequence ID" value="MYE38152.1"/>
    <property type="molecule type" value="Genomic_DNA"/>
</dbReference>
<dbReference type="InterPro" id="IPR042094">
    <property type="entry name" value="T2SS_GspF_sf"/>
</dbReference>
<dbReference type="Gene3D" id="1.20.81.30">
    <property type="entry name" value="Type II secretion system (T2SS), domain F"/>
    <property type="match status" value="2"/>
</dbReference>
<proteinExistence type="inferred from homology"/>